<evidence type="ECO:0000313" key="1">
    <source>
        <dbReference type="EMBL" id="KAA1134829.1"/>
    </source>
</evidence>
<comment type="caution">
    <text evidence="1">The sequence shown here is derived from an EMBL/GenBank/DDBJ whole genome shotgun (WGS) entry which is preliminary data.</text>
</comment>
<dbReference type="EMBL" id="VDEP01000045">
    <property type="protein sequence ID" value="KAA1134829.1"/>
    <property type="molecule type" value="Genomic_DNA"/>
</dbReference>
<evidence type="ECO:0000313" key="2">
    <source>
        <dbReference type="Proteomes" id="UP000325313"/>
    </source>
</evidence>
<dbReference type="AlphaFoldDB" id="A0A5B0SBC9"/>
<name>A0A5B0SBC9_PUCGR</name>
<dbReference type="Proteomes" id="UP000325313">
    <property type="component" value="Unassembled WGS sequence"/>
</dbReference>
<sequence length="114" mass="12704">MTVDLVLTPLNPGLSFYLWHGLTVSTQIQRLLPGFRLALDLADAIKNFNNRTYISVTNLELNSFHLEVDVARLNVNPHKSIGIRWTWCDNDLVGGLLGHLVDQHSGGDIATEPK</sequence>
<organism evidence="1 2">
    <name type="scientific">Puccinia graminis f. sp. tritici</name>
    <dbReference type="NCBI Taxonomy" id="56615"/>
    <lineage>
        <taxon>Eukaryota</taxon>
        <taxon>Fungi</taxon>
        <taxon>Dikarya</taxon>
        <taxon>Basidiomycota</taxon>
        <taxon>Pucciniomycotina</taxon>
        <taxon>Pucciniomycetes</taxon>
        <taxon>Pucciniales</taxon>
        <taxon>Pucciniaceae</taxon>
        <taxon>Puccinia</taxon>
    </lineage>
</organism>
<protein>
    <submittedName>
        <fullName evidence="1">Uncharacterized protein</fullName>
    </submittedName>
</protein>
<gene>
    <name evidence="1" type="ORF">PGTUg99_015932</name>
</gene>
<reference evidence="1 2" key="1">
    <citation type="submission" date="2019-05" db="EMBL/GenBank/DDBJ databases">
        <title>Emergence of the Ug99 lineage of the wheat stem rust pathogen through somatic hybridization.</title>
        <authorList>
            <person name="Li F."/>
            <person name="Upadhyaya N.M."/>
            <person name="Sperschneider J."/>
            <person name="Matny O."/>
            <person name="Nguyen-Phuc H."/>
            <person name="Mago R."/>
            <person name="Raley C."/>
            <person name="Miller M.E."/>
            <person name="Silverstein K.A.T."/>
            <person name="Henningsen E."/>
            <person name="Hirsch C.D."/>
            <person name="Visser B."/>
            <person name="Pretorius Z.A."/>
            <person name="Steffenson B.J."/>
            <person name="Schwessinger B."/>
            <person name="Dodds P.N."/>
            <person name="Figueroa M."/>
        </authorList>
    </citation>
    <scope>NUCLEOTIDE SEQUENCE [LARGE SCALE GENOMIC DNA]</scope>
    <source>
        <strain evidence="1 2">Ug99</strain>
    </source>
</reference>
<proteinExistence type="predicted"/>
<accession>A0A5B0SBC9</accession>